<dbReference type="OrthoDB" id="285364at2"/>
<feature type="domain" description="DUF427" evidence="1">
    <location>
        <begin position="151"/>
        <end position="243"/>
    </location>
</feature>
<evidence type="ECO:0000313" key="5">
    <source>
        <dbReference type="Proteomes" id="UP000533017"/>
    </source>
</evidence>
<dbReference type="RefSeq" id="WP_092884839.1">
    <property type="nucleotide sequence ID" value="NZ_FOOI01000010.1"/>
</dbReference>
<dbReference type="Pfam" id="PF04248">
    <property type="entry name" value="NTP_transf_9"/>
    <property type="match status" value="2"/>
</dbReference>
<proteinExistence type="predicted"/>
<dbReference type="InterPro" id="IPR038694">
    <property type="entry name" value="DUF427_sf"/>
</dbReference>
<gene>
    <name evidence="2" type="ORF">FHR37_001567</name>
    <name evidence="3" type="ORF">SAMN05421678_110131</name>
</gene>
<evidence type="ECO:0000313" key="3">
    <source>
        <dbReference type="EMBL" id="SFG97214.1"/>
    </source>
</evidence>
<keyword evidence="5" id="KW-1185">Reference proteome</keyword>
<dbReference type="EMBL" id="JACBZA010000001">
    <property type="protein sequence ID" value="NYH82716.1"/>
    <property type="molecule type" value="Genomic_DNA"/>
</dbReference>
<dbReference type="PANTHER" id="PTHR34310:SF9">
    <property type="entry name" value="BLR5716 PROTEIN"/>
    <property type="match status" value="1"/>
</dbReference>
<dbReference type="STRING" id="504797.SAMN05421678_110131"/>
<evidence type="ECO:0000313" key="2">
    <source>
        <dbReference type="EMBL" id="NYH82716.1"/>
    </source>
</evidence>
<dbReference type="EMBL" id="FOOI01000010">
    <property type="protein sequence ID" value="SFG97214.1"/>
    <property type="molecule type" value="Genomic_DNA"/>
</dbReference>
<name>A0A1I2W740_9ACTN</name>
<reference evidence="2 5" key="2">
    <citation type="submission" date="2020-07" db="EMBL/GenBank/DDBJ databases">
        <title>Sequencing the genomes of 1000 actinobacteria strains.</title>
        <authorList>
            <person name="Klenk H.-P."/>
        </authorList>
    </citation>
    <scope>NUCLEOTIDE SEQUENCE [LARGE SCALE GENOMIC DNA]</scope>
    <source>
        <strain evidence="2 5">DSM 45117</strain>
    </source>
</reference>
<reference evidence="3 4" key="1">
    <citation type="submission" date="2016-10" db="EMBL/GenBank/DDBJ databases">
        <authorList>
            <person name="de Groot N.N."/>
        </authorList>
    </citation>
    <scope>NUCLEOTIDE SEQUENCE [LARGE SCALE GENOMIC DNA]</scope>
    <source>
        <strain evidence="3 4">CPCC 202808</strain>
    </source>
</reference>
<dbReference type="InterPro" id="IPR007361">
    <property type="entry name" value="DUF427"/>
</dbReference>
<sequence>MSTENRDTQVRDTHDRAASIRVETSPKRVRVMFGGHTVADSEHALLVWEKPYYPTYFLPARDVRTDAFRPTGGREHAPGLGEAEIHTVVVGEREATGAALWYRDSPVAEVQDTIRLDWNAMDAWFEEDEEVYVHPRDPYKRVDVLASSRHVRVEVGGVTVAETTRARILFETGLPPRYYLPKTDVRLDLLEPTALQTQCPYKGTASYYTVVADGGRHENLAWWYQHPTLESVKIAGLIAFYNEKIDLYVDGRHLPRPTTPFS</sequence>
<evidence type="ECO:0000259" key="1">
    <source>
        <dbReference type="Pfam" id="PF04248"/>
    </source>
</evidence>
<dbReference type="AlphaFoldDB" id="A0A1I2W740"/>
<feature type="domain" description="DUF427" evidence="1">
    <location>
        <begin position="29"/>
        <end position="110"/>
    </location>
</feature>
<dbReference type="PANTHER" id="PTHR34310">
    <property type="entry name" value="DUF427 DOMAIN PROTEIN (AFU_ORTHOLOGUE AFUA_3G02220)"/>
    <property type="match status" value="1"/>
</dbReference>
<accession>A0A1I2W740</accession>
<evidence type="ECO:0000313" key="4">
    <source>
        <dbReference type="Proteomes" id="UP000199052"/>
    </source>
</evidence>
<dbReference type="Proteomes" id="UP000533017">
    <property type="component" value="Unassembled WGS sequence"/>
</dbReference>
<dbReference type="Gene3D" id="2.170.150.40">
    <property type="entry name" value="Domain of unknown function (DUF427)"/>
    <property type="match status" value="2"/>
</dbReference>
<protein>
    <submittedName>
        <fullName evidence="3">Uncharacterized conserved protein, DUF427 family</fullName>
    </submittedName>
    <submittedName>
        <fullName evidence="2">Uncharacterized protein (DUF427 family)</fullName>
    </submittedName>
</protein>
<organism evidence="3 4">
    <name type="scientific">Actinopolymorpha cephalotaxi</name>
    <dbReference type="NCBI Taxonomy" id="504797"/>
    <lineage>
        <taxon>Bacteria</taxon>
        <taxon>Bacillati</taxon>
        <taxon>Actinomycetota</taxon>
        <taxon>Actinomycetes</taxon>
        <taxon>Propionibacteriales</taxon>
        <taxon>Actinopolymorphaceae</taxon>
        <taxon>Actinopolymorpha</taxon>
    </lineage>
</organism>
<dbReference type="Proteomes" id="UP000199052">
    <property type="component" value="Unassembled WGS sequence"/>
</dbReference>